<keyword evidence="9" id="KW-0175">Coiled coil</keyword>
<dbReference type="Gene3D" id="1.10.287.130">
    <property type="match status" value="1"/>
</dbReference>
<dbReference type="OrthoDB" id="226486at2"/>
<dbReference type="InterPro" id="IPR004358">
    <property type="entry name" value="Sig_transdc_His_kin-like_C"/>
</dbReference>
<dbReference type="NCBIfam" id="TIGR00229">
    <property type="entry name" value="sensory_box"/>
    <property type="match status" value="1"/>
</dbReference>
<evidence type="ECO:0000256" key="1">
    <source>
        <dbReference type="ARBA" id="ARBA00000085"/>
    </source>
</evidence>
<keyword evidence="8" id="KW-0902">Two-component regulatory system</keyword>
<dbReference type="InterPro" id="IPR000014">
    <property type="entry name" value="PAS"/>
</dbReference>
<proteinExistence type="predicted"/>
<dbReference type="GO" id="GO:0005524">
    <property type="term" value="F:ATP binding"/>
    <property type="evidence" value="ECO:0007669"/>
    <property type="project" value="UniProtKB-KW"/>
</dbReference>
<dbReference type="InterPro" id="IPR003594">
    <property type="entry name" value="HATPase_dom"/>
</dbReference>
<reference evidence="12 13" key="1">
    <citation type="submission" date="2016-02" db="EMBL/GenBank/DDBJ databases">
        <title>Complete Genome of H5569, the type strain of the newly described species Haematospirillium jordaniae.</title>
        <authorList>
            <person name="Nicholson A.C."/>
            <person name="Humrighouse B.W."/>
            <person name="Loparov V."/>
            <person name="McQuiston J.R."/>
        </authorList>
    </citation>
    <scope>NUCLEOTIDE SEQUENCE [LARGE SCALE GENOMIC DNA]</scope>
    <source>
        <strain evidence="12 13">H5569</strain>
        <plasmid evidence="13">Plasmid unnamed 2</plasmid>
    </source>
</reference>
<keyword evidence="4" id="KW-0808">Transferase</keyword>
<dbReference type="AlphaFoldDB" id="A0A143DG81"/>
<name>A0A143DG81_9PROT</name>
<evidence type="ECO:0000259" key="11">
    <source>
        <dbReference type="PROSITE" id="PS50112"/>
    </source>
</evidence>
<dbReference type="InterPro" id="IPR035965">
    <property type="entry name" value="PAS-like_dom_sf"/>
</dbReference>
<accession>A0A143DG81</accession>
<dbReference type="InterPro" id="IPR036890">
    <property type="entry name" value="HATPase_C_sf"/>
</dbReference>
<geneLocation type="plasmid" evidence="12 13">
    <name>unnamed 2</name>
</geneLocation>
<sequence length="569" mass="62884">MVELTGFYLALGISTAIVLALLRRNAQLYTEHQKGAAEQKRMASVIDIAADWVWETDRRGRITTITPSFTDITGIPVSDVIGRTRREILGRPSKSSPPGLEKAFRTRAPFSSLVFTIPTSEQQMMHISISGAPILDRHGHWKGYRGIGKNITADVAAREAVQSAEARLHIAIEGIAEGFALCQTDGTITLRNRRLRQMIEKAGGSFSSKFTLHDALSSCAENPADVRDLLDNWFTRIMRPVTFRCLNGQYYLVRLQITPDNNLLVTVGDVTEQQRAQDAEKRLEEERRQAQKLEAIGTLAGGIAHEINTPIQYIGDNVRFVAGVLPELIAIAIDVADGTNNDTSVQAAIERCRKLDLGFIGPEAPLALEQALEGIEAVSRIVMAMKEFSHPSLKDPVPFDLNHNLQSTITISRNEWKLVAEVETDFENNLPPVTGLPGDLNQVFLNLIVNAAHAITDHNDTQMGKITVSTRQDGDFVEVRIADTGCGIPNDIRDKIFEPFFTTKDVGRGTGQGLAIAHDIVVRKHKGRIDIENREGGGTIFVVRIPFDPPLSQNYGESVETFSEEGHWR</sequence>
<dbReference type="SUPFAM" id="SSF55874">
    <property type="entry name" value="ATPase domain of HSP90 chaperone/DNA topoisomerase II/histidine kinase"/>
    <property type="match status" value="1"/>
</dbReference>
<evidence type="ECO:0000256" key="9">
    <source>
        <dbReference type="SAM" id="Coils"/>
    </source>
</evidence>
<keyword evidence="12" id="KW-0614">Plasmid</keyword>
<dbReference type="GO" id="GO:0004673">
    <property type="term" value="F:protein histidine kinase activity"/>
    <property type="evidence" value="ECO:0007669"/>
    <property type="project" value="UniProtKB-EC"/>
</dbReference>
<evidence type="ECO:0000256" key="5">
    <source>
        <dbReference type="ARBA" id="ARBA00022741"/>
    </source>
</evidence>
<dbReference type="CDD" id="cd00130">
    <property type="entry name" value="PAS"/>
    <property type="match status" value="1"/>
</dbReference>
<protein>
    <recommendedName>
        <fullName evidence="2">histidine kinase</fullName>
        <ecNumber evidence="2">2.7.13.3</ecNumber>
    </recommendedName>
</protein>
<dbReference type="GeneID" id="53317563"/>
<dbReference type="SMART" id="SM00387">
    <property type="entry name" value="HATPase_c"/>
    <property type="match status" value="1"/>
</dbReference>
<gene>
    <name evidence="12" type="ORF">AY555_10415</name>
</gene>
<organism evidence="12 13">
    <name type="scientific">Haematospirillum jordaniae</name>
    <dbReference type="NCBI Taxonomy" id="1549855"/>
    <lineage>
        <taxon>Bacteria</taxon>
        <taxon>Pseudomonadati</taxon>
        <taxon>Pseudomonadota</taxon>
        <taxon>Alphaproteobacteria</taxon>
        <taxon>Rhodospirillales</taxon>
        <taxon>Novispirillaceae</taxon>
        <taxon>Haematospirillum</taxon>
    </lineage>
</organism>
<keyword evidence="5" id="KW-0547">Nucleotide-binding</keyword>
<dbReference type="PANTHER" id="PTHR43065">
    <property type="entry name" value="SENSOR HISTIDINE KINASE"/>
    <property type="match status" value="1"/>
</dbReference>
<dbReference type="PRINTS" id="PR00344">
    <property type="entry name" value="BCTRLSENSOR"/>
</dbReference>
<dbReference type="PANTHER" id="PTHR43065:SF46">
    <property type="entry name" value="C4-DICARBOXYLATE TRANSPORT SENSOR PROTEIN DCTB"/>
    <property type="match status" value="1"/>
</dbReference>
<dbReference type="RefSeq" id="WP_066137071.1">
    <property type="nucleotide sequence ID" value="NZ_CP014527.1"/>
</dbReference>
<evidence type="ECO:0000259" key="10">
    <source>
        <dbReference type="PROSITE" id="PS50109"/>
    </source>
</evidence>
<dbReference type="Proteomes" id="UP000076066">
    <property type="component" value="Plasmid unnamed 2"/>
</dbReference>
<dbReference type="SMART" id="SM00091">
    <property type="entry name" value="PAS"/>
    <property type="match status" value="2"/>
</dbReference>
<dbReference type="Pfam" id="PF00989">
    <property type="entry name" value="PAS"/>
    <property type="match status" value="1"/>
</dbReference>
<feature type="domain" description="PAS" evidence="11">
    <location>
        <begin position="38"/>
        <end position="84"/>
    </location>
</feature>
<dbReference type="Gene3D" id="3.30.565.10">
    <property type="entry name" value="Histidine kinase-like ATPase, C-terminal domain"/>
    <property type="match status" value="1"/>
</dbReference>
<evidence type="ECO:0000256" key="2">
    <source>
        <dbReference type="ARBA" id="ARBA00012438"/>
    </source>
</evidence>
<dbReference type="KEGG" id="hjo:AY555_10415"/>
<dbReference type="SUPFAM" id="SSF55785">
    <property type="entry name" value="PYP-like sensor domain (PAS domain)"/>
    <property type="match status" value="2"/>
</dbReference>
<dbReference type="EMBL" id="CP014527">
    <property type="protein sequence ID" value="AMW35784.1"/>
    <property type="molecule type" value="Genomic_DNA"/>
</dbReference>
<feature type="domain" description="Histidine kinase" evidence="10">
    <location>
        <begin position="302"/>
        <end position="549"/>
    </location>
</feature>
<dbReference type="EC" id="2.7.13.3" evidence="2"/>
<dbReference type="PROSITE" id="PS50109">
    <property type="entry name" value="HIS_KIN"/>
    <property type="match status" value="1"/>
</dbReference>
<evidence type="ECO:0000256" key="7">
    <source>
        <dbReference type="ARBA" id="ARBA00022840"/>
    </source>
</evidence>
<evidence type="ECO:0000256" key="3">
    <source>
        <dbReference type="ARBA" id="ARBA00022553"/>
    </source>
</evidence>
<dbReference type="PROSITE" id="PS50112">
    <property type="entry name" value="PAS"/>
    <property type="match status" value="1"/>
</dbReference>
<evidence type="ECO:0000256" key="4">
    <source>
        <dbReference type="ARBA" id="ARBA00022679"/>
    </source>
</evidence>
<feature type="coiled-coil region" evidence="9">
    <location>
        <begin position="269"/>
        <end position="296"/>
    </location>
</feature>
<keyword evidence="7" id="KW-0067">ATP-binding</keyword>
<keyword evidence="3" id="KW-0597">Phosphoprotein</keyword>
<evidence type="ECO:0000313" key="12">
    <source>
        <dbReference type="EMBL" id="AMW35784.1"/>
    </source>
</evidence>
<dbReference type="InterPro" id="IPR013767">
    <property type="entry name" value="PAS_fold"/>
</dbReference>
<dbReference type="Pfam" id="PF02518">
    <property type="entry name" value="HATPase_c"/>
    <property type="match status" value="1"/>
</dbReference>
<keyword evidence="6" id="KW-0418">Kinase</keyword>
<dbReference type="Gene3D" id="3.30.450.20">
    <property type="entry name" value="PAS domain"/>
    <property type="match status" value="2"/>
</dbReference>
<keyword evidence="13" id="KW-1185">Reference proteome</keyword>
<dbReference type="GO" id="GO:0000160">
    <property type="term" value="P:phosphorelay signal transduction system"/>
    <property type="evidence" value="ECO:0007669"/>
    <property type="project" value="UniProtKB-KW"/>
</dbReference>
<comment type="catalytic activity">
    <reaction evidence="1">
        <text>ATP + protein L-histidine = ADP + protein N-phospho-L-histidine.</text>
        <dbReference type="EC" id="2.7.13.3"/>
    </reaction>
</comment>
<evidence type="ECO:0000313" key="13">
    <source>
        <dbReference type="Proteomes" id="UP000076066"/>
    </source>
</evidence>
<evidence type="ECO:0000256" key="6">
    <source>
        <dbReference type="ARBA" id="ARBA00022777"/>
    </source>
</evidence>
<evidence type="ECO:0000256" key="8">
    <source>
        <dbReference type="ARBA" id="ARBA00023012"/>
    </source>
</evidence>
<dbReference type="InterPro" id="IPR005467">
    <property type="entry name" value="His_kinase_dom"/>
</dbReference>